<feature type="compositionally biased region" description="Low complexity" evidence="2">
    <location>
        <begin position="654"/>
        <end position="663"/>
    </location>
</feature>
<proteinExistence type="inferred from homology"/>
<gene>
    <name evidence="5" type="ORF">PPNO1_LOCUS492</name>
</gene>
<keyword evidence="3" id="KW-1133">Transmembrane helix</keyword>
<sequence>MVHILGPHQVRRSEGQANKETGRNGIDGNWSTTELWVGNVDVSEATMNLIISTTLSETWVVGSGGCVDREQLCPKYRGGTLDIWSSSTWYSLGDWQLSFPYQDVEANGNYGLDTLVIRDSQTKTLVALDRALIAAFNTTEFYNGFFGLGIVSGEFGRQVSDAPFSQMVARYGWFPSYTYGYTAGAYYKGSGTPSSLVLGGYDEKRFVAHGNEFTLTRDTILPQALVRGIEVSVPDDKSKPEHWDSNSFVLSNMSTSFEAIIDSSTPFLSLPQEVCDNFVGALNLTFNPKLDAYELTNDQFAQLKSDDSFTFTFSLSSYDNNDDFGHPLDVAGVVNITLSAHAFAHTLGYPWNNMAIEYQDQRIPYFPIRVAPDNTFILGRTFLQEAYLLTKYDTTVFSIHQALYPESRLEAEIVTVEQPPNSPYPPPSSSGEKHGLKKNQMIGIVAGVVVATLIALFVFCFCCRRRRKRTRVPVAYTEEDAKDNASSIMTETPKTPVGRIFSKIIRRKRSRKAESIAASGTETNPAEVGADATHELYELPAPLDPVELDADTQSIVSETDLGTEGTENLSAYELARRKMERRLQGPVPAYSPLPMMLSSQAARLRLLGQQHLPDVSILHRAWSEQQGAKDPDRPEQNRLLGAFARECAAPLPSPTRSTMPRTTGMEPPSPGLAVMSNQEARVSTDTLGSNFTDVEEQLARDAPNRGGSNAPANPSISPINTTNQSEGPAPTTSSARSLERIDAGVELVHVPQLAERRYSWEE</sequence>
<dbReference type="PRINTS" id="PR00792">
    <property type="entry name" value="PEPSIN"/>
</dbReference>
<dbReference type="InterPro" id="IPR034164">
    <property type="entry name" value="Pepsin-like_dom"/>
</dbReference>
<feature type="region of interest" description="Disordered" evidence="2">
    <location>
        <begin position="701"/>
        <end position="740"/>
    </location>
</feature>
<dbReference type="GO" id="GO:0006508">
    <property type="term" value="P:proteolysis"/>
    <property type="evidence" value="ECO:0007669"/>
    <property type="project" value="InterPro"/>
</dbReference>
<dbReference type="GO" id="GO:0004190">
    <property type="term" value="F:aspartic-type endopeptidase activity"/>
    <property type="evidence" value="ECO:0007669"/>
    <property type="project" value="InterPro"/>
</dbReference>
<dbReference type="OrthoDB" id="5233646at2759"/>
<feature type="domain" description="Peptidase A1" evidence="4">
    <location>
        <begin position="36"/>
        <end position="400"/>
    </location>
</feature>
<evidence type="ECO:0000256" key="2">
    <source>
        <dbReference type="SAM" id="MobiDB-lite"/>
    </source>
</evidence>
<evidence type="ECO:0000256" key="1">
    <source>
        <dbReference type="ARBA" id="ARBA00007447"/>
    </source>
</evidence>
<evidence type="ECO:0000256" key="3">
    <source>
        <dbReference type="SAM" id="Phobius"/>
    </source>
</evidence>
<feature type="compositionally biased region" description="Polar residues" evidence="2">
    <location>
        <begin position="706"/>
        <end position="736"/>
    </location>
</feature>
<feature type="region of interest" description="Disordered" evidence="2">
    <location>
        <begin position="649"/>
        <end position="683"/>
    </location>
</feature>
<evidence type="ECO:0000313" key="5">
    <source>
        <dbReference type="EMBL" id="CAI4210691.1"/>
    </source>
</evidence>
<name>A0A9P1GVC6_9PEZI</name>
<dbReference type="SUPFAM" id="SSF50630">
    <property type="entry name" value="Acid proteases"/>
    <property type="match status" value="1"/>
</dbReference>
<keyword evidence="3" id="KW-0472">Membrane</keyword>
<organism evidence="5 6">
    <name type="scientific">Parascedosporium putredinis</name>
    <dbReference type="NCBI Taxonomy" id="1442378"/>
    <lineage>
        <taxon>Eukaryota</taxon>
        <taxon>Fungi</taxon>
        <taxon>Dikarya</taxon>
        <taxon>Ascomycota</taxon>
        <taxon>Pezizomycotina</taxon>
        <taxon>Sordariomycetes</taxon>
        <taxon>Hypocreomycetidae</taxon>
        <taxon>Microascales</taxon>
        <taxon>Microascaceae</taxon>
        <taxon>Parascedosporium</taxon>
    </lineage>
</organism>
<keyword evidence="6" id="KW-1185">Reference proteome</keyword>
<comment type="caution">
    <text evidence="5">The sequence shown here is derived from an EMBL/GenBank/DDBJ whole genome shotgun (WGS) entry which is preliminary data.</text>
</comment>
<dbReference type="InterPro" id="IPR001461">
    <property type="entry name" value="Aspartic_peptidase_A1"/>
</dbReference>
<dbReference type="PROSITE" id="PS51767">
    <property type="entry name" value="PEPTIDASE_A1"/>
    <property type="match status" value="1"/>
</dbReference>
<accession>A0A9P1GVC6</accession>
<dbReference type="CDD" id="cd05471">
    <property type="entry name" value="pepsin_like"/>
    <property type="match status" value="1"/>
</dbReference>
<dbReference type="EMBL" id="CALLCH030000001">
    <property type="protein sequence ID" value="CAI4210691.1"/>
    <property type="molecule type" value="Genomic_DNA"/>
</dbReference>
<dbReference type="PANTHER" id="PTHR47966">
    <property type="entry name" value="BETA-SITE APP-CLEAVING ENZYME, ISOFORM A-RELATED"/>
    <property type="match status" value="1"/>
</dbReference>
<dbReference type="Gene3D" id="2.40.70.10">
    <property type="entry name" value="Acid Proteases"/>
    <property type="match status" value="2"/>
</dbReference>
<dbReference type="GO" id="GO:0000324">
    <property type="term" value="C:fungal-type vacuole"/>
    <property type="evidence" value="ECO:0007669"/>
    <property type="project" value="TreeGrafter"/>
</dbReference>
<reference evidence="5" key="1">
    <citation type="submission" date="2022-11" db="EMBL/GenBank/DDBJ databases">
        <authorList>
            <person name="Scott C."/>
            <person name="Bruce N."/>
        </authorList>
    </citation>
    <scope>NUCLEOTIDE SEQUENCE</scope>
</reference>
<evidence type="ECO:0000259" key="4">
    <source>
        <dbReference type="PROSITE" id="PS51767"/>
    </source>
</evidence>
<dbReference type="AlphaFoldDB" id="A0A9P1GVC6"/>
<protein>
    <recommendedName>
        <fullName evidence="4">Peptidase A1 domain-containing protein</fullName>
    </recommendedName>
</protein>
<comment type="similarity">
    <text evidence="1">Belongs to the peptidase A1 family.</text>
</comment>
<dbReference type="PANTHER" id="PTHR47966:SF51">
    <property type="entry name" value="BETA-SITE APP-CLEAVING ENZYME, ISOFORM A-RELATED"/>
    <property type="match status" value="1"/>
</dbReference>
<feature type="transmembrane region" description="Helical" evidence="3">
    <location>
        <begin position="441"/>
        <end position="462"/>
    </location>
</feature>
<dbReference type="Pfam" id="PF00026">
    <property type="entry name" value="Asp"/>
    <property type="match status" value="1"/>
</dbReference>
<evidence type="ECO:0000313" key="6">
    <source>
        <dbReference type="Proteomes" id="UP000838763"/>
    </source>
</evidence>
<dbReference type="InterPro" id="IPR033121">
    <property type="entry name" value="PEPTIDASE_A1"/>
</dbReference>
<dbReference type="InterPro" id="IPR021109">
    <property type="entry name" value="Peptidase_aspartic_dom_sf"/>
</dbReference>
<keyword evidence="3" id="KW-0812">Transmembrane</keyword>
<dbReference type="Proteomes" id="UP000838763">
    <property type="component" value="Unassembled WGS sequence"/>
</dbReference>